<accession>A0ABV1P108</accession>
<keyword evidence="4" id="KW-1185">Reference proteome</keyword>
<dbReference type="EMBL" id="JBEGDP010000017">
    <property type="protein sequence ID" value="MEQ7848423.1"/>
    <property type="molecule type" value="Genomic_DNA"/>
</dbReference>
<dbReference type="InterPro" id="IPR006311">
    <property type="entry name" value="TAT_signal"/>
</dbReference>
<gene>
    <name evidence="3" type="ORF">V6R90_14155</name>
</gene>
<evidence type="ECO:0000259" key="2">
    <source>
        <dbReference type="Pfam" id="PF10099"/>
    </source>
</evidence>
<sequence length="203" mass="19921">MPEPPPLVVSSRPRGRRPLLALAAAVAVVAAGVGAAGGWALAGSGPDATGSLPAAGGAPQTPSASPDSSPTSSPDGGPTGPSTGPEPQPVGADLAPLERRFRDSAGAVELVDVPGGTRVTITASGLPEPRRGEFYEAWLLDPATNKMLPLGTLGPDGSAVVELPAGLVSAYAAVDVSLEPDDGDPAHSVTSALRGAYAGPTRA</sequence>
<dbReference type="Proteomes" id="UP001482520">
    <property type="component" value="Unassembled WGS sequence"/>
</dbReference>
<evidence type="ECO:0000256" key="1">
    <source>
        <dbReference type="SAM" id="MobiDB-lite"/>
    </source>
</evidence>
<dbReference type="PROSITE" id="PS51318">
    <property type="entry name" value="TAT"/>
    <property type="match status" value="1"/>
</dbReference>
<proteinExistence type="predicted"/>
<dbReference type="Pfam" id="PF10099">
    <property type="entry name" value="RskA_C"/>
    <property type="match status" value="1"/>
</dbReference>
<name>A0ABV1P108_9ACTN</name>
<dbReference type="RefSeq" id="WP_349805041.1">
    <property type="nucleotide sequence ID" value="NZ_JBEFCX010000362.1"/>
</dbReference>
<feature type="compositionally biased region" description="Low complexity" evidence="1">
    <location>
        <begin position="58"/>
        <end position="85"/>
    </location>
</feature>
<feature type="compositionally biased region" description="Low complexity" evidence="1">
    <location>
        <begin position="37"/>
        <end position="46"/>
    </location>
</feature>
<feature type="domain" description="Anti-sigma K factor RskA C-terminal" evidence="2">
    <location>
        <begin position="21"/>
        <end position="186"/>
    </location>
</feature>
<feature type="region of interest" description="Disordered" evidence="1">
    <location>
        <begin position="37"/>
        <end position="103"/>
    </location>
</feature>
<evidence type="ECO:0000313" key="3">
    <source>
        <dbReference type="EMBL" id="MEQ7848423.1"/>
    </source>
</evidence>
<protein>
    <submittedName>
        <fullName evidence="3">Anti-sigma factor</fullName>
    </submittedName>
</protein>
<feature type="region of interest" description="Disordered" evidence="1">
    <location>
        <begin position="179"/>
        <end position="203"/>
    </location>
</feature>
<organism evidence="3 4">
    <name type="scientific">Nocardioides kribbensis</name>
    <dbReference type="NCBI Taxonomy" id="305517"/>
    <lineage>
        <taxon>Bacteria</taxon>
        <taxon>Bacillati</taxon>
        <taxon>Actinomycetota</taxon>
        <taxon>Actinomycetes</taxon>
        <taxon>Propionibacteriales</taxon>
        <taxon>Nocardioidaceae</taxon>
        <taxon>Nocardioides</taxon>
    </lineage>
</organism>
<comment type="caution">
    <text evidence="3">The sequence shown here is derived from an EMBL/GenBank/DDBJ whole genome shotgun (WGS) entry which is preliminary data.</text>
</comment>
<evidence type="ECO:0000313" key="4">
    <source>
        <dbReference type="Proteomes" id="UP001482520"/>
    </source>
</evidence>
<dbReference type="InterPro" id="IPR018764">
    <property type="entry name" value="RskA_C"/>
</dbReference>
<reference evidence="3 4" key="1">
    <citation type="submission" date="2024-02" db="EMBL/GenBank/DDBJ databases">
        <title>Full genome sequence of Nocardioides kribbensis.</title>
        <authorList>
            <person name="Poletto B.L."/>
            <person name="Silva G."/>
            <person name="Galante D."/>
            <person name="Campos K.R."/>
            <person name="Santos M.B.N."/>
            <person name="Sacchi C.T."/>
        </authorList>
    </citation>
    <scope>NUCLEOTIDE SEQUENCE [LARGE SCALE GENOMIC DNA]</scope>
    <source>
        <strain evidence="3 4">O4R</strain>
    </source>
</reference>